<name>A0A9W8AHK4_9FUNG</name>
<dbReference type="Pfam" id="PF23445">
    <property type="entry name" value="WHD_SNRNP200"/>
    <property type="match status" value="1"/>
</dbReference>
<dbReference type="CDD" id="cd18795">
    <property type="entry name" value="SF2_C_Ski2"/>
    <property type="match status" value="1"/>
</dbReference>
<feature type="region of interest" description="Disordered" evidence="11">
    <location>
        <begin position="826"/>
        <end position="878"/>
    </location>
</feature>
<evidence type="ECO:0000256" key="1">
    <source>
        <dbReference type="ARBA" id="ARBA00010140"/>
    </source>
</evidence>
<dbReference type="Gene3D" id="1.10.3380.10">
    <property type="entry name" value="Sec63 N-terminal domain-like domain"/>
    <property type="match status" value="1"/>
</dbReference>
<dbReference type="SUPFAM" id="SSF52540">
    <property type="entry name" value="P-loop containing nucleoside triphosphate hydrolases"/>
    <property type="match status" value="1"/>
</dbReference>
<dbReference type="FunFam" id="1.10.10.10:FF:000012">
    <property type="entry name" value="U5 small nuclear ribonucleoprotein helicase"/>
    <property type="match status" value="1"/>
</dbReference>
<dbReference type="SMART" id="SM00490">
    <property type="entry name" value="HELICc"/>
    <property type="match status" value="1"/>
</dbReference>
<dbReference type="InterPro" id="IPR011545">
    <property type="entry name" value="DEAD/DEAH_box_helicase_dom"/>
</dbReference>
<evidence type="ECO:0000256" key="7">
    <source>
        <dbReference type="ARBA" id="ARBA00023254"/>
    </source>
</evidence>
<dbReference type="GO" id="GO:0016787">
    <property type="term" value="F:hydrolase activity"/>
    <property type="evidence" value="ECO:0007669"/>
    <property type="project" value="UniProtKB-KW"/>
</dbReference>
<dbReference type="GO" id="GO:0051321">
    <property type="term" value="P:meiotic cell cycle"/>
    <property type="evidence" value="ECO:0007669"/>
    <property type="project" value="UniProtKB-KW"/>
</dbReference>
<dbReference type="GO" id="GO:0043138">
    <property type="term" value="F:3'-5' DNA helicase activity"/>
    <property type="evidence" value="ECO:0007669"/>
    <property type="project" value="UniProtKB-EC"/>
</dbReference>
<dbReference type="PROSITE" id="PS51194">
    <property type="entry name" value="HELICASE_CTER"/>
    <property type="match status" value="1"/>
</dbReference>
<evidence type="ECO:0000256" key="10">
    <source>
        <dbReference type="ARBA" id="ARBA00048988"/>
    </source>
</evidence>
<dbReference type="SUPFAM" id="SSF158702">
    <property type="entry name" value="Sec63 N-terminal domain-like"/>
    <property type="match status" value="1"/>
</dbReference>
<dbReference type="Pfam" id="PF00271">
    <property type="entry name" value="Helicase_C"/>
    <property type="match status" value="1"/>
</dbReference>
<dbReference type="EC" id="5.6.2.4" evidence="9"/>
<evidence type="ECO:0000256" key="11">
    <source>
        <dbReference type="SAM" id="MobiDB-lite"/>
    </source>
</evidence>
<dbReference type="GO" id="GO:0005524">
    <property type="term" value="F:ATP binding"/>
    <property type="evidence" value="ECO:0007669"/>
    <property type="project" value="UniProtKB-KW"/>
</dbReference>
<accession>A0A9W8AHK4</accession>
<keyword evidence="7" id="KW-0469">Meiosis</keyword>
<keyword evidence="2" id="KW-0547">Nucleotide-binding</keyword>
<dbReference type="InterPro" id="IPR014001">
    <property type="entry name" value="Helicase_ATP-bd"/>
</dbReference>
<dbReference type="SMART" id="SM00487">
    <property type="entry name" value="DEXDc"/>
    <property type="match status" value="1"/>
</dbReference>
<sequence length="878" mass="97097">MYHCRLDSDDPELDFIEALCDEPPGSPVIPYPPSPALLRTPQSTWEFDNGLIQQTLPVPPHLATTFANLDPRVDDVSLPSECFQELYNGDRNVVISAPTGSGKTLLLEFAMIRALRTAANACKIVYLAPTKALCTERYTDWSRRFGSLNYPCQEATGDSDMSRLSEVLRASIIVTTPEKWDALSRRWKDNATLMKLIRLVLIDEVHMLKERRGATLEAVVSRMRVVGSVIRFVAVSATVPNVADIALWLRSDPLSANQSDVVASEAQQPALIQSFGEEYRPVRLERHVLSFDIRSDNYFLFERNLDYRLPEIINKFGHGKPVLVFCSTRKSAQQAAEYLAKVSESQFSRGTNATFKSKGIQELVAKGLAYHHAGLDVADRRVIENLFITGAVRVVCTTSTLAVGVNLPAHLVVVKSTRAYISSRYVEYSDLEVIQMLGRAGRPQFDTSGVAVIMTTHDQAAKYENLVSGQECVESSLHLNLTEHLNAEISLGSINGLQTANRWLKSTFLYTRICSNPGYYKLEGSEVPAASPHAHLEAICAQSLEKLRESNLITINDQGSIHCQEMGHAMARYYVRFSTVQIIVRIKPRPSIVDVLTTLSQAAEFSEIRFQAGEKGILNDLNKGPQIRHPIKGKVKTIDQKVYLLIQEDAEGALNSILIIDCLPLNHTKTLAAAGIKLLDDLKNTPARRIETILGRNPPFGNQVLENLQQLPWLNISASQIERGKFNVRVQLEFGTSTKVQKNRQSLWGILLAFTAGGCLIHIKRFGLSTLHDGRTFPVVLPEGLPLQPIHTVVVSEDIVGVGDMTQAHPYASSPHFQRTIKSEIETGKEQPSGSDPVNPLVEEEAHASSTVQPDPGSETEKDPTSAVRSPAAFYPAA</sequence>
<dbReference type="InterPro" id="IPR001650">
    <property type="entry name" value="Helicase_C-like"/>
</dbReference>
<keyword evidence="6" id="KW-0413">Isomerase</keyword>
<evidence type="ECO:0000259" key="12">
    <source>
        <dbReference type="PROSITE" id="PS51192"/>
    </source>
</evidence>
<feature type="domain" description="Helicase C-terminal" evidence="13">
    <location>
        <begin position="308"/>
        <end position="489"/>
    </location>
</feature>
<protein>
    <recommendedName>
        <fullName evidence="9">DNA 3'-5' helicase</fullName>
        <ecNumber evidence="9">5.6.2.4</ecNumber>
    </recommendedName>
</protein>
<dbReference type="InterPro" id="IPR004179">
    <property type="entry name" value="Sec63-dom"/>
</dbReference>
<evidence type="ECO:0000256" key="2">
    <source>
        <dbReference type="ARBA" id="ARBA00022741"/>
    </source>
</evidence>
<dbReference type="SUPFAM" id="SSF46785">
    <property type="entry name" value="Winged helix' DNA-binding domain"/>
    <property type="match status" value="1"/>
</dbReference>
<evidence type="ECO:0000313" key="15">
    <source>
        <dbReference type="Proteomes" id="UP001150569"/>
    </source>
</evidence>
<dbReference type="PANTHER" id="PTHR47835">
    <property type="entry name" value="HFM1, ATP DEPENDENT DNA HELICASE HOMOLOG"/>
    <property type="match status" value="1"/>
</dbReference>
<dbReference type="OrthoDB" id="5575at2759"/>
<dbReference type="InterPro" id="IPR036388">
    <property type="entry name" value="WH-like_DNA-bd_sf"/>
</dbReference>
<dbReference type="Gene3D" id="3.40.50.300">
    <property type="entry name" value="P-loop containing nucleotide triphosphate hydrolases"/>
    <property type="match status" value="2"/>
</dbReference>
<dbReference type="PROSITE" id="PS51192">
    <property type="entry name" value="HELICASE_ATP_BIND_1"/>
    <property type="match status" value="1"/>
</dbReference>
<evidence type="ECO:0000259" key="13">
    <source>
        <dbReference type="PROSITE" id="PS51194"/>
    </source>
</evidence>
<comment type="catalytic activity">
    <reaction evidence="10">
        <text>ATP + H2O = ADP + phosphate + H(+)</text>
        <dbReference type="Rhea" id="RHEA:13065"/>
        <dbReference type="ChEBI" id="CHEBI:15377"/>
        <dbReference type="ChEBI" id="CHEBI:15378"/>
        <dbReference type="ChEBI" id="CHEBI:30616"/>
        <dbReference type="ChEBI" id="CHEBI:43474"/>
        <dbReference type="ChEBI" id="CHEBI:456216"/>
        <dbReference type="EC" id="5.6.2.4"/>
    </reaction>
</comment>
<evidence type="ECO:0000256" key="4">
    <source>
        <dbReference type="ARBA" id="ARBA00022806"/>
    </source>
</evidence>
<dbReference type="InterPro" id="IPR057842">
    <property type="entry name" value="WH_MER3"/>
</dbReference>
<gene>
    <name evidence="14" type="primary">HFM1</name>
    <name evidence="14" type="ORF">IWQ60_003620</name>
</gene>
<dbReference type="Pfam" id="PF02889">
    <property type="entry name" value="Sec63"/>
    <property type="match status" value="1"/>
</dbReference>
<keyword evidence="3 14" id="KW-0378">Hydrolase</keyword>
<evidence type="ECO:0000256" key="6">
    <source>
        <dbReference type="ARBA" id="ARBA00023235"/>
    </source>
</evidence>
<dbReference type="InterPro" id="IPR027417">
    <property type="entry name" value="P-loop_NTPase"/>
</dbReference>
<evidence type="ECO:0000313" key="14">
    <source>
        <dbReference type="EMBL" id="KAJ1926646.1"/>
    </source>
</evidence>
<evidence type="ECO:0000256" key="9">
    <source>
        <dbReference type="ARBA" id="ARBA00034808"/>
    </source>
</evidence>
<evidence type="ECO:0000256" key="3">
    <source>
        <dbReference type="ARBA" id="ARBA00022801"/>
    </source>
</evidence>
<dbReference type="GO" id="GO:0003676">
    <property type="term" value="F:nucleic acid binding"/>
    <property type="evidence" value="ECO:0007669"/>
    <property type="project" value="InterPro"/>
</dbReference>
<dbReference type="InterPro" id="IPR052247">
    <property type="entry name" value="Meiotic_Crossover_Helicase"/>
</dbReference>
<dbReference type="EMBL" id="JANBPT010000158">
    <property type="protein sequence ID" value="KAJ1926646.1"/>
    <property type="molecule type" value="Genomic_DNA"/>
</dbReference>
<dbReference type="PANTHER" id="PTHR47835:SF3">
    <property type="entry name" value="HELICASE FOR MEIOSIS 1"/>
    <property type="match status" value="1"/>
</dbReference>
<keyword evidence="5" id="KW-0067">ATP-binding</keyword>
<dbReference type="InterPro" id="IPR036390">
    <property type="entry name" value="WH_DNA-bd_sf"/>
</dbReference>
<dbReference type="Proteomes" id="UP001150569">
    <property type="component" value="Unassembled WGS sequence"/>
</dbReference>
<organism evidence="14 15">
    <name type="scientific">Tieghemiomyces parasiticus</name>
    <dbReference type="NCBI Taxonomy" id="78921"/>
    <lineage>
        <taxon>Eukaryota</taxon>
        <taxon>Fungi</taxon>
        <taxon>Fungi incertae sedis</taxon>
        <taxon>Zoopagomycota</taxon>
        <taxon>Kickxellomycotina</taxon>
        <taxon>Dimargaritomycetes</taxon>
        <taxon>Dimargaritales</taxon>
        <taxon>Dimargaritaceae</taxon>
        <taxon>Tieghemiomyces</taxon>
    </lineage>
</organism>
<comment type="similarity">
    <text evidence="1">Belongs to the helicase family. SKI2 subfamily.</text>
</comment>
<feature type="domain" description="Helicase ATP-binding" evidence="12">
    <location>
        <begin position="84"/>
        <end position="257"/>
    </location>
</feature>
<dbReference type="SMART" id="SM00973">
    <property type="entry name" value="Sec63"/>
    <property type="match status" value="1"/>
</dbReference>
<keyword evidence="15" id="KW-1185">Reference proteome</keyword>
<comment type="catalytic activity">
    <reaction evidence="8">
        <text>Couples ATP hydrolysis with the unwinding of duplex DNA by translocating in the 3'-5' direction.</text>
        <dbReference type="EC" id="5.6.2.4"/>
    </reaction>
</comment>
<keyword evidence="4 14" id="KW-0347">Helicase</keyword>
<proteinExistence type="inferred from homology"/>
<reference evidence="14" key="1">
    <citation type="submission" date="2022-07" db="EMBL/GenBank/DDBJ databases">
        <title>Phylogenomic reconstructions and comparative analyses of Kickxellomycotina fungi.</title>
        <authorList>
            <person name="Reynolds N.K."/>
            <person name="Stajich J.E."/>
            <person name="Barry K."/>
            <person name="Grigoriev I.V."/>
            <person name="Crous P."/>
            <person name="Smith M.E."/>
        </authorList>
    </citation>
    <scope>NUCLEOTIDE SEQUENCE</scope>
    <source>
        <strain evidence="14">RSA 861</strain>
    </source>
</reference>
<dbReference type="AlphaFoldDB" id="A0A9W8AHK4"/>
<dbReference type="Pfam" id="PF00270">
    <property type="entry name" value="DEAD"/>
    <property type="match status" value="1"/>
</dbReference>
<evidence type="ECO:0000256" key="8">
    <source>
        <dbReference type="ARBA" id="ARBA00034617"/>
    </source>
</evidence>
<evidence type="ECO:0000256" key="5">
    <source>
        <dbReference type="ARBA" id="ARBA00022840"/>
    </source>
</evidence>
<comment type="caution">
    <text evidence="14">The sequence shown here is derived from an EMBL/GenBank/DDBJ whole genome shotgun (WGS) entry which is preliminary data.</text>
</comment>
<dbReference type="Gene3D" id="1.10.10.10">
    <property type="entry name" value="Winged helix-like DNA-binding domain superfamily/Winged helix DNA-binding domain"/>
    <property type="match status" value="1"/>
</dbReference>